<keyword evidence="2" id="KW-1185">Reference proteome</keyword>
<protein>
    <submittedName>
        <fullName evidence="1">Uncharacterized protein</fullName>
    </submittedName>
</protein>
<name>Q6LU37_PHOPR</name>
<reference evidence="2" key="1">
    <citation type="journal article" date="2005" name="Science">
        <title>Life at depth: Photobacterium profundum genome sequence and expression analysis.</title>
        <authorList>
            <person name="Vezzi A."/>
            <person name="Campanaro S."/>
            <person name="D'Angelo M."/>
            <person name="Simonato F."/>
            <person name="Vitulo N."/>
            <person name="Lauro F.M."/>
            <person name="Cestaro A."/>
            <person name="Malacrida G."/>
            <person name="Simionati B."/>
            <person name="Cannata N."/>
            <person name="Romualdi C."/>
            <person name="Bartlett D.H."/>
            <person name="Valle G."/>
        </authorList>
    </citation>
    <scope>NUCLEOTIDE SEQUENCE [LARGE SCALE GENOMIC DNA]</scope>
    <source>
        <strain evidence="2">ATCC BAA-1253 / SS9</strain>
    </source>
</reference>
<dbReference type="KEGG" id="ppr:PBPRA0775"/>
<sequence length="165" mass="17875">MNSSFTFPIPWIKSVRSLAPKLGAGSISVSEISITSLTASTSTPISRLSPSLSTSTITIQLRLVTGVVGQPKRIDKSIMGTTLPRTLITPRTNSGTIGTFVNGPYSMISLIGRILMANSSFRSKNVKNCCCSNATSSSLSSRVLDFFRFKFCVITHPLPKCFTWF</sequence>
<accession>Q6LU37</accession>
<dbReference type="HOGENOM" id="CLU_1609286_0_0_6"/>
<gene>
    <name evidence="1" type="ordered locus">PBPRA0775</name>
</gene>
<organism evidence="1 2">
    <name type="scientific">Photobacterium profundum (strain SS9)</name>
    <dbReference type="NCBI Taxonomy" id="298386"/>
    <lineage>
        <taxon>Bacteria</taxon>
        <taxon>Pseudomonadati</taxon>
        <taxon>Pseudomonadota</taxon>
        <taxon>Gammaproteobacteria</taxon>
        <taxon>Vibrionales</taxon>
        <taxon>Vibrionaceae</taxon>
        <taxon>Photobacterium</taxon>
    </lineage>
</organism>
<dbReference type="AlphaFoldDB" id="Q6LU37"/>
<evidence type="ECO:0000313" key="1">
    <source>
        <dbReference type="EMBL" id="CAG19188.1"/>
    </source>
</evidence>
<proteinExistence type="predicted"/>
<evidence type="ECO:0000313" key="2">
    <source>
        <dbReference type="Proteomes" id="UP000000593"/>
    </source>
</evidence>
<dbReference type="EMBL" id="CR378665">
    <property type="protein sequence ID" value="CAG19188.1"/>
    <property type="molecule type" value="Genomic_DNA"/>
</dbReference>
<dbReference type="Proteomes" id="UP000000593">
    <property type="component" value="Chromosome 1"/>
</dbReference>